<gene>
    <name evidence="2" type="ORF">AVDCRST_MAG78-62</name>
</gene>
<protein>
    <submittedName>
        <fullName evidence="2">Uncharacterized protein</fullName>
    </submittedName>
</protein>
<reference evidence="2" key="1">
    <citation type="submission" date="2020-02" db="EMBL/GenBank/DDBJ databases">
        <authorList>
            <person name="Meier V. D."/>
        </authorList>
    </citation>
    <scope>NUCLEOTIDE SEQUENCE</scope>
    <source>
        <strain evidence="2">AVDCRST_MAG78</strain>
    </source>
</reference>
<feature type="region of interest" description="Disordered" evidence="1">
    <location>
        <begin position="24"/>
        <end position="122"/>
    </location>
</feature>
<dbReference type="EMBL" id="CADCVB010000002">
    <property type="protein sequence ID" value="CAA9404970.1"/>
    <property type="molecule type" value="Genomic_DNA"/>
</dbReference>
<feature type="non-terminal residue" evidence="2">
    <location>
        <position position="122"/>
    </location>
</feature>
<feature type="compositionally biased region" description="Basic and acidic residues" evidence="1">
    <location>
        <begin position="95"/>
        <end position="111"/>
    </location>
</feature>
<evidence type="ECO:0000256" key="1">
    <source>
        <dbReference type="SAM" id="MobiDB-lite"/>
    </source>
</evidence>
<organism evidence="2">
    <name type="scientific">uncultured Rubrobacteraceae bacterium</name>
    <dbReference type="NCBI Taxonomy" id="349277"/>
    <lineage>
        <taxon>Bacteria</taxon>
        <taxon>Bacillati</taxon>
        <taxon>Actinomycetota</taxon>
        <taxon>Rubrobacteria</taxon>
        <taxon>Rubrobacterales</taxon>
        <taxon>Rubrobacteraceae</taxon>
        <taxon>environmental samples</taxon>
    </lineage>
</organism>
<name>A0A6J4P6R8_9ACTN</name>
<dbReference type="AlphaFoldDB" id="A0A6J4P6R8"/>
<proteinExistence type="predicted"/>
<sequence length="122" mass="12833">GDVRPAHGDDPRRAAEACQAAGQDACGGGRQLADLHRQPATFLEGRGTRPPEFLPGPGGRRGEPGPARTGRGGGVRQRGRSEATRARHTGGRGGHRTEPHPEQGRRGDARPHALPATANRHI</sequence>
<evidence type="ECO:0000313" key="2">
    <source>
        <dbReference type="EMBL" id="CAA9404970.1"/>
    </source>
</evidence>
<feature type="non-terminal residue" evidence="2">
    <location>
        <position position="1"/>
    </location>
</feature>
<accession>A0A6J4P6R8</accession>